<evidence type="ECO:0000256" key="3">
    <source>
        <dbReference type="ARBA" id="ARBA00022729"/>
    </source>
</evidence>
<dbReference type="EMBL" id="AORV01000061">
    <property type="protein sequence ID" value="EMS69927.1"/>
    <property type="molecule type" value="Genomic_DNA"/>
</dbReference>
<dbReference type="Pfam" id="PF13416">
    <property type="entry name" value="SBP_bac_8"/>
    <property type="match status" value="1"/>
</dbReference>
<dbReference type="AlphaFoldDB" id="S0FG84"/>
<dbReference type="PANTHER" id="PTHR43649">
    <property type="entry name" value="ARABINOSE-BINDING PROTEIN-RELATED"/>
    <property type="match status" value="1"/>
</dbReference>
<evidence type="ECO:0000256" key="2">
    <source>
        <dbReference type="ARBA" id="ARBA00022448"/>
    </source>
</evidence>
<protein>
    <submittedName>
        <fullName evidence="4">ABC-type sugar transport system, periplasmic component</fullName>
    </submittedName>
</protein>
<dbReference type="eggNOG" id="COG1653">
    <property type="taxonomic scope" value="Bacteria"/>
</dbReference>
<comment type="caution">
    <text evidence="4">The sequence shown here is derived from an EMBL/GenBank/DDBJ whole genome shotgun (WGS) entry which is preliminary data.</text>
</comment>
<dbReference type="Gene3D" id="3.40.190.10">
    <property type="entry name" value="Periplasmic binding protein-like II"/>
    <property type="match status" value="1"/>
</dbReference>
<gene>
    <name evidence="4" type="ORF">CTER_4366</name>
</gene>
<keyword evidence="4" id="KW-0762">Sugar transport</keyword>
<dbReference type="SUPFAM" id="SSF53850">
    <property type="entry name" value="Periplasmic binding protein-like II"/>
    <property type="match status" value="1"/>
</dbReference>
<comment type="similarity">
    <text evidence="1">Belongs to the bacterial solute-binding protein 1 family.</text>
</comment>
<dbReference type="InterPro" id="IPR006059">
    <property type="entry name" value="SBP"/>
</dbReference>
<accession>S0FG84</accession>
<evidence type="ECO:0000256" key="1">
    <source>
        <dbReference type="ARBA" id="ARBA00008520"/>
    </source>
</evidence>
<name>S0FG84_RUMCE</name>
<dbReference type="InterPro" id="IPR050490">
    <property type="entry name" value="Bact_solute-bd_prot1"/>
</dbReference>
<keyword evidence="2" id="KW-0813">Transport</keyword>
<reference evidence="4 5" key="1">
    <citation type="journal article" date="2013" name="Genome Announc.">
        <title>Draft Genome Sequence of the Cellulolytic, Mesophilic, Anaerobic Bacterium Clostridium termitidis Strain CT1112 (DSM 5398).</title>
        <authorList>
            <person name="Lal S."/>
            <person name="Ramachandran U."/>
            <person name="Zhang X."/>
            <person name="Munir R."/>
            <person name="Sparling R."/>
            <person name="Levin D.B."/>
        </authorList>
    </citation>
    <scope>NUCLEOTIDE SEQUENCE [LARGE SCALE GENOMIC DNA]</scope>
    <source>
        <strain evidence="4 5">CT1112</strain>
    </source>
</reference>
<evidence type="ECO:0000313" key="5">
    <source>
        <dbReference type="Proteomes" id="UP000014155"/>
    </source>
</evidence>
<sequence length="360" mass="41406">MKIYNSIIKILIIISLLILIIFPGCTSNNDIPDPETITPKIINMYVRYYDTRTLSAIKEFNSASKVQIHTSVINTDEISTSEYKNKLTTSILAGEGPDIILDLVSSFPSLNKIVENKVFCDLDQYVNKDAHFNLSDYYNKVLDCGITNGQRYYIPLNFRIPILWSSKSLTDKNNIIIDESKWTFKDLIKIQSEHFQTAEKYLIVTDFNSIMETSWNDFINISQEKANFDNKNFIQLLEDYKTLSPSILNYHTLKVPELFFEYMKKDSLLLAFGDIFPESVWVDSTAVNKILNSEVQLFLYPGIDGDNQPAGLVEEFVAVNNSCKYKAEAYNFIKLLLSEKFQALNGNLWLPVNKKHIPQF</sequence>
<dbReference type="PATRIC" id="fig|1195236.3.peg.4551"/>
<dbReference type="STRING" id="1195236.CTER_4366"/>
<keyword evidence="5" id="KW-1185">Reference proteome</keyword>
<dbReference type="RefSeq" id="WP_004629344.1">
    <property type="nucleotide sequence ID" value="NZ_AORV01000061.1"/>
</dbReference>
<dbReference type="PANTHER" id="PTHR43649:SF34">
    <property type="entry name" value="ABC TRANSPORTER PERIPLASMIC-BINDING PROTEIN YCJN-RELATED"/>
    <property type="match status" value="1"/>
</dbReference>
<proteinExistence type="inferred from homology"/>
<evidence type="ECO:0000313" key="4">
    <source>
        <dbReference type="EMBL" id="EMS69927.1"/>
    </source>
</evidence>
<keyword evidence="3" id="KW-0732">Signal</keyword>
<dbReference type="Proteomes" id="UP000014155">
    <property type="component" value="Unassembled WGS sequence"/>
</dbReference>
<organism evidence="4 5">
    <name type="scientific">Ruminiclostridium cellobioparum subsp. termitidis CT1112</name>
    <dbReference type="NCBI Taxonomy" id="1195236"/>
    <lineage>
        <taxon>Bacteria</taxon>
        <taxon>Bacillati</taxon>
        <taxon>Bacillota</taxon>
        <taxon>Clostridia</taxon>
        <taxon>Eubacteriales</taxon>
        <taxon>Oscillospiraceae</taxon>
        <taxon>Ruminiclostridium</taxon>
    </lineage>
</organism>